<dbReference type="EMBL" id="RAPK01000009">
    <property type="protein sequence ID" value="RKD72977.1"/>
    <property type="molecule type" value="Genomic_DNA"/>
</dbReference>
<comment type="function">
    <text evidence="7">The glycine cleavage system catalyzes the degradation of glycine.</text>
</comment>
<proteinExistence type="inferred from homology"/>
<dbReference type="OrthoDB" id="9774591at2"/>
<dbReference type="RefSeq" id="WP_120193365.1">
    <property type="nucleotide sequence ID" value="NZ_RAPK01000009.1"/>
</dbReference>
<dbReference type="InterPro" id="IPR028896">
    <property type="entry name" value="GcvT/YgfZ/DmdA"/>
</dbReference>
<gene>
    <name evidence="7" type="primary">gcvT</name>
    <name evidence="11" type="ORF">ATL39_2174</name>
</gene>
<dbReference type="Gene3D" id="2.40.30.110">
    <property type="entry name" value="Aminomethyltransferase beta-barrel domains"/>
    <property type="match status" value="1"/>
</dbReference>
<evidence type="ECO:0000259" key="10">
    <source>
        <dbReference type="Pfam" id="PF08669"/>
    </source>
</evidence>
<dbReference type="PANTHER" id="PTHR43757">
    <property type="entry name" value="AMINOMETHYLTRANSFERASE"/>
    <property type="match status" value="1"/>
</dbReference>
<evidence type="ECO:0000313" key="12">
    <source>
        <dbReference type="Proteomes" id="UP000285120"/>
    </source>
</evidence>
<dbReference type="SUPFAM" id="SSF103025">
    <property type="entry name" value="Folate-binding domain"/>
    <property type="match status" value="1"/>
</dbReference>
<evidence type="ECO:0000313" key="11">
    <source>
        <dbReference type="EMBL" id="RKD72977.1"/>
    </source>
</evidence>
<keyword evidence="3 7" id="KW-0032">Aminotransferase</keyword>
<dbReference type="FunFam" id="2.40.30.110:FF:000003">
    <property type="entry name" value="Aminomethyltransferase"/>
    <property type="match status" value="1"/>
</dbReference>
<dbReference type="Proteomes" id="UP000285120">
    <property type="component" value="Unassembled WGS sequence"/>
</dbReference>
<evidence type="ECO:0000256" key="1">
    <source>
        <dbReference type="ARBA" id="ARBA00008609"/>
    </source>
</evidence>
<reference evidence="11 12" key="1">
    <citation type="submission" date="2018-09" db="EMBL/GenBank/DDBJ databases">
        <title>Genomic Encyclopedia of Archaeal and Bacterial Type Strains, Phase II (KMG-II): from individual species to whole genera.</title>
        <authorList>
            <person name="Goeker M."/>
        </authorList>
    </citation>
    <scope>NUCLEOTIDE SEQUENCE [LARGE SCALE GENOMIC DNA]</scope>
    <source>
        <strain evidence="11 12">DSM 17008</strain>
    </source>
</reference>
<dbReference type="PANTHER" id="PTHR43757:SF2">
    <property type="entry name" value="AMINOMETHYLTRANSFERASE, MITOCHONDRIAL"/>
    <property type="match status" value="1"/>
</dbReference>
<evidence type="ECO:0000256" key="2">
    <source>
        <dbReference type="ARBA" id="ARBA00012616"/>
    </source>
</evidence>
<dbReference type="NCBIfam" id="NF001567">
    <property type="entry name" value="PRK00389.1"/>
    <property type="match status" value="1"/>
</dbReference>
<dbReference type="GO" id="GO:0032259">
    <property type="term" value="P:methylation"/>
    <property type="evidence" value="ECO:0007669"/>
    <property type="project" value="UniProtKB-KW"/>
</dbReference>
<evidence type="ECO:0000256" key="4">
    <source>
        <dbReference type="ARBA" id="ARBA00022679"/>
    </source>
</evidence>
<dbReference type="InterPro" id="IPR022903">
    <property type="entry name" value="GcvT_bac"/>
</dbReference>
<dbReference type="Gene3D" id="4.10.1250.10">
    <property type="entry name" value="Aminomethyltransferase fragment"/>
    <property type="match status" value="1"/>
</dbReference>
<protein>
    <recommendedName>
        <fullName evidence="2 7">Aminomethyltransferase</fullName>
        <ecNumber evidence="2 7">2.1.2.10</ecNumber>
    </recommendedName>
    <alternativeName>
        <fullName evidence="5 7">Glycine cleavage system T protein</fullName>
    </alternativeName>
</protein>
<accession>A0A419V374</accession>
<comment type="caution">
    <text evidence="11">The sequence shown here is derived from an EMBL/GenBank/DDBJ whole genome shotgun (WGS) entry which is preliminary data.</text>
</comment>
<dbReference type="GO" id="GO:0008483">
    <property type="term" value="F:transaminase activity"/>
    <property type="evidence" value="ECO:0007669"/>
    <property type="project" value="UniProtKB-KW"/>
</dbReference>
<evidence type="ECO:0000259" key="9">
    <source>
        <dbReference type="Pfam" id="PF01571"/>
    </source>
</evidence>
<evidence type="ECO:0000256" key="7">
    <source>
        <dbReference type="HAMAP-Rule" id="MF_00259"/>
    </source>
</evidence>
<dbReference type="InterPro" id="IPR006223">
    <property type="entry name" value="GcvT"/>
</dbReference>
<dbReference type="GO" id="GO:0004047">
    <property type="term" value="F:aminomethyltransferase activity"/>
    <property type="evidence" value="ECO:0007669"/>
    <property type="project" value="UniProtKB-UniRule"/>
</dbReference>
<dbReference type="AlphaFoldDB" id="A0A419V374"/>
<dbReference type="Pfam" id="PF01571">
    <property type="entry name" value="GCV_T"/>
    <property type="match status" value="1"/>
</dbReference>
<feature type="domain" description="Aminomethyltransferase C-terminal" evidence="10">
    <location>
        <begin position="283"/>
        <end position="362"/>
    </location>
</feature>
<dbReference type="InterPro" id="IPR029043">
    <property type="entry name" value="GcvT/YgfZ_C"/>
</dbReference>
<keyword evidence="12" id="KW-1185">Reference proteome</keyword>
<name>A0A419V374_9BACL</name>
<dbReference type="FunFam" id="4.10.1250.10:FF:000001">
    <property type="entry name" value="Aminomethyltransferase"/>
    <property type="match status" value="1"/>
</dbReference>
<evidence type="ECO:0000256" key="3">
    <source>
        <dbReference type="ARBA" id="ARBA00022576"/>
    </source>
</evidence>
<comment type="subunit">
    <text evidence="7">The glycine cleavage system is composed of four proteins: P, T, L and H.</text>
</comment>
<organism evidence="11 12">
    <name type="scientific">Sinobaca qinghaiensis</name>
    <dbReference type="NCBI Taxonomy" id="342944"/>
    <lineage>
        <taxon>Bacteria</taxon>
        <taxon>Bacillati</taxon>
        <taxon>Bacillota</taxon>
        <taxon>Bacilli</taxon>
        <taxon>Bacillales</taxon>
        <taxon>Sporolactobacillaceae</taxon>
        <taxon>Sinobaca</taxon>
    </lineage>
</organism>
<dbReference type="EC" id="2.1.2.10" evidence="2 7"/>
<dbReference type="InterPro" id="IPR013977">
    <property type="entry name" value="GcvT_C"/>
</dbReference>
<dbReference type="GO" id="GO:0008168">
    <property type="term" value="F:methyltransferase activity"/>
    <property type="evidence" value="ECO:0007669"/>
    <property type="project" value="UniProtKB-KW"/>
</dbReference>
<dbReference type="Gene3D" id="3.30.70.1400">
    <property type="entry name" value="Aminomethyltransferase beta-barrel domains"/>
    <property type="match status" value="1"/>
</dbReference>
<keyword evidence="4 7" id="KW-0808">Transferase</keyword>
<feature type="binding site" evidence="8">
    <location>
        <position position="196"/>
    </location>
    <ligand>
        <name>substrate</name>
    </ligand>
</feature>
<comment type="similarity">
    <text evidence="1 7">Belongs to the GcvT family.</text>
</comment>
<dbReference type="SUPFAM" id="SSF101790">
    <property type="entry name" value="Aminomethyltransferase beta-barrel domain"/>
    <property type="match status" value="1"/>
</dbReference>
<sequence length="364" mass="39708">MPLRTPLYPLYEKYGAKITDFGGWELPVRFNSIKEEHEAVRTKAGLFDVSHMGEAIVEGQGAAAFLQKMLTNNPQALENGKAMYTFLCNEDGGTVDDLLVYQLNEEKYFLVLNAANTSKDINWLTTHAGPDVQIKDISSETALLALQGPKAKEILQTLTQADLEEVRPFRFLEKADIAGYRVLASRTGYTGEDGFELYCSAEDAAGLWETLMSAGSTHGLVPAGLGARDTLRFEAKLPLYGQELSDTISPLEAGMGFAVKLKDSREFIGKTALQKQKDTGIPRKLAGIEMIDKGIPRTGYIVFSTDDKEVGFVTSGTQSPTLGKNVGLVLIETEAAEIGSEVIVDVRGKNKKAKVVPVPFYKKG</sequence>
<evidence type="ECO:0000256" key="6">
    <source>
        <dbReference type="ARBA" id="ARBA00047665"/>
    </source>
</evidence>
<dbReference type="HAMAP" id="MF_00259">
    <property type="entry name" value="GcvT"/>
    <property type="match status" value="1"/>
</dbReference>
<keyword evidence="11" id="KW-0489">Methyltransferase</keyword>
<dbReference type="NCBIfam" id="TIGR00528">
    <property type="entry name" value="gcvT"/>
    <property type="match status" value="1"/>
</dbReference>
<dbReference type="GO" id="GO:0019464">
    <property type="term" value="P:glycine decarboxylation via glycine cleavage system"/>
    <property type="evidence" value="ECO:0007669"/>
    <property type="project" value="UniProtKB-UniRule"/>
</dbReference>
<dbReference type="GO" id="GO:0005829">
    <property type="term" value="C:cytosol"/>
    <property type="evidence" value="ECO:0007669"/>
    <property type="project" value="TreeGrafter"/>
</dbReference>
<comment type="catalytic activity">
    <reaction evidence="6 7">
        <text>N(6)-[(R)-S(8)-aminomethyldihydrolipoyl]-L-lysyl-[protein] + (6S)-5,6,7,8-tetrahydrofolate = N(6)-[(R)-dihydrolipoyl]-L-lysyl-[protein] + (6R)-5,10-methylene-5,6,7,8-tetrahydrofolate + NH4(+)</text>
        <dbReference type="Rhea" id="RHEA:16945"/>
        <dbReference type="Rhea" id="RHEA-COMP:10475"/>
        <dbReference type="Rhea" id="RHEA-COMP:10492"/>
        <dbReference type="ChEBI" id="CHEBI:15636"/>
        <dbReference type="ChEBI" id="CHEBI:28938"/>
        <dbReference type="ChEBI" id="CHEBI:57453"/>
        <dbReference type="ChEBI" id="CHEBI:83100"/>
        <dbReference type="ChEBI" id="CHEBI:83143"/>
        <dbReference type="EC" id="2.1.2.10"/>
    </reaction>
</comment>
<dbReference type="Pfam" id="PF08669">
    <property type="entry name" value="GCV_T_C"/>
    <property type="match status" value="1"/>
</dbReference>
<dbReference type="InterPro" id="IPR006222">
    <property type="entry name" value="GCVT_N"/>
</dbReference>
<dbReference type="InterPro" id="IPR027266">
    <property type="entry name" value="TrmE/GcvT-like"/>
</dbReference>
<dbReference type="PIRSF" id="PIRSF006487">
    <property type="entry name" value="GcvT"/>
    <property type="match status" value="1"/>
</dbReference>
<feature type="domain" description="GCVT N-terminal" evidence="9">
    <location>
        <begin position="7"/>
        <end position="262"/>
    </location>
</feature>
<evidence type="ECO:0000256" key="8">
    <source>
        <dbReference type="PIRSR" id="PIRSR006487-1"/>
    </source>
</evidence>
<dbReference type="GO" id="GO:0005960">
    <property type="term" value="C:glycine cleavage complex"/>
    <property type="evidence" value="ECO:0007669"/>
    <property type="project" value="InterPro"/>
</dbReference>
<evidence type="ECO:0000256" key="5">
    <source>
        <dbReference type="ARBA" id="ARBA00031395"/>
    </source>
</evidence>
<dbReference type="Gene3D" id="3.30.1360.120">
    <property type="entry name" value="Probable tRNA modification gtpase trme, domain 1"/>
    <property type="match status" value="1"/>
</dbReference>
<dbReference type="FunFam" id="3.30.70.1400:FF:000001">
    <property type="entry name" value="Aminomethyltransferase"/>
    <property type="match status" value="1"/>
</dbReference>